<feature type="signal peptide" evidence="1">
    <location>
        <begin position="1"/>
        <end position="17"/>
    </location>
</feature>
<protein>
    <submittedName>
        <fullName evidence="2">Juvenile hormone epoxide hydrolase</fullName>
    </submittedName>
</protein>
<organism evidence="2 3">
    <name type="scientific">Papilio machaon</name>
    <name type="common">Old World swallowtail butterfly</name>
    <dbReference type="NCBI Taxonomy" id="76193"/>
    <lineage>
        <taxon>Eukaryota</taxon>
        <taxon>Metazoa</taxon>
        <taxon>Ecdysozoa</taxon>
        <taxon>Arthropoda</taxon>
        <taxon>Hexapoda</taxon>
        <taxon>Insecta</taxon>
        <taxon>Pterygota</taxon>
        <taxon>Neoptera</taxon>
        <taxon>Endopterygota</taxon>
        <taxon>Lepidoptera</taxon>
        <taxon>Glossata</taxon>
        <taxon>Ditrysia</taxon>
        <taxon>Papilionoidea</taxon>
        <taxon>Papilionidae</taxon>
        <taxon>Papilioninae</taxon>
        <taxon>Papilio</taxon>
    </lineage>
</organism>
<gene>
    <name evidence="2" type="ORF">RR48_00138</name>
</gene>
<keyword evidence="1" id="KW-0732">Signal</keyword>
<reference evidence="2 3" key="1">
    <citation type="journal article" date="2015" name="Nat. Commun.">
        <title>Outbred genome sequencing and CRISPR/Cas9 gene editing in butterflies.</title>
        <authorList>
            <person name="Li X."/>
            <person name="Fan D."/>
            <person name="Zhang W."/>
            <person name="Liu G."/>
            <person name="Zhang L."/>
            <person name="Zhao L."/>
            <person name="Fang X."/>
            <person name="Chen L."/>
            <person name="Dong Y."/>
            <person name="Chen Y."/>
            <person name="Ding Y."/>
            <person name="Zhao R."/>
            <person name="Feng M."/>
            <person name="Zhu Y."/>
            <person name="Feng Y."/>
            <person name="Jiang X."/>
            <person name="Zhu D."/>
            <person name="Xiang H."/>
            <person name="Feng X."/>
            <person name="Li S."/>
            <person name="Wang J."/>
            <person name="Zhang G."/>
            <person name="Kronforst M.R."/>
            <person name="Wang W."/>
        </authorList>
    </citation>
    <scope>NUCLEOTIDE SEQUENCE [LARGE SCALE GENOMIC DNA]</scope>
    <source>
        <strain evidence="2">Ya'a_city_454_Pm</strain>
        <tissue evidence="2">Whole body</tissue>
    </source>
</reference>
<feature type="chain" id="PRO_5005857542" evidence="1">
    <location>
        <begin position="18"/>
        <end position="84"/>
    </location>
</feature>
<evidence type="ECO:0000313" key="3">
    <source>
        <dbReference type="Proteomes" id="UP000053240"/>
    </source>
</evidence>
<comment type="caution">
    <text evidence="2">The sequence shown here is derived from an EMBL/GenBank/DDBJ whole genome shotgun (WGS) entry which is preliminary data.</text>
</comment>
<keyword evidence="2" id="KW-0378">Hydrolase</keyword>
<dbReference type="GO" id="GO:0016787">
    <property type="term" value="F:hydrolase activity"/>
    <property type="evidence" value="ECO:0007669"/>
    <property type="project" value="UniProtKB-KW"/>
</dbReference>
<sequence length="84" mass="9493">MSKLLTIVAAVVTVVIAWILLSPSPKPPVFDPEEWWGPMEMKGKQDTSIRPFTIKFDDAVHDQRLKATLKGTPSINTASRRYRL</sequence>
<dbReference type="InParanoid" id="A0A0N0PFF8"/>
<evidence type="ECO:0000313" key="2">
    <source>
        <dbReference type="EMBL" id="KPJ20832.1"/>
    </source>
</evidence>
<dbReference type="Proteomes" id="UP000053240">
    <property type="component" value="Unassembled WGS sequence"/>
</dbReference>
<proteinExistence type="predicted"/>
<accession>A0A0N0PFF8</accession>
<keyword evidence="3" id="KW-1185">Reference proteome</keyword>
<evidence type="ECO:0000256" key="1">
    <source>
        <dbReference type="SAM" id="SignalP"/>
    </source>
</evidence>
<name>A0A0N0PFF8_PAPMA</name>
<dbReference type="AlphaFoldDB" id="A0A0N0PFF8"/>
<dbReference type="EMBL" id="LADJ01000488">
    <property type="protein sequence ID" value="KPJ20832.1"/>
    <property type="molecule type" value="Genomic_DNA"/>
</dbReference>